<keyword evidence="2 3" id="KW-0040">ANK repeat</keyword>
<dbReference type="GO" id="GO:0045944">
    <property type="term" value="P:positive regulation of transcription by RNA polymerase II"/>
    <property type="evidence" value="ECO:0007669"/>
    <property type="project" value="EnsemblFungi"/>
</dbReference>
<dbReference type="GO" id="GO:0033309">
    <property type="term" value="C:SBF transcription complex"/>
    <property type="evidence" value="ECO:0007669"/>
    <property type="project" value="EnsemblFungi"/>
</dbReference>
<dbReference type="GO" id="GO:0003713">
    <property type="term" value="F:transcription coactivator activity"/>
    <property type="evidence" value="ECO:0007669"/>
    <property type="project" value="EnsemblFungi"/>
</dbReference>
<dbReference type="eggNOG" id="ENOG502QPWC">
    <property type="taxonomic scope" value="Eukaryota"/>
</dbReference>
<accession>G0VAS3</accession>
<name>G0VAS3_NAUCA</name>
<dbReference type="GO" id="GO:0005737">
    <property type="term" value="C:cytoplasm"/>
    <property type="evidence" value="ECO:0007669"/>
    <property type="project" value="EnsemblFungi"/>
</dbReference>
<reference evidence="7 8" key="1">
    <citation type="journal article" date="2011" name="Proc. Natl. Acad. Sci. U.S.A.">
        <title>Evolutionary erosion of yeast sex chromosomes by mating-type switching accidents.</title>
        <authorList>
            <person name="Gordon J.L."/>
            <person name="Armisen D."/>
            <person name="Proux-Wera E."/>
            <person name="Oheigeartaigh S.S."/>
            <person name="Byrne K.P."/>
            <person name="Wolfe K.H."/>
        </authorList>
    </citation>
    <scope>NUCLEOTIDE SEQUENCE [LARGE SCALE GENOMIC DNA]</scope>
    <source>
        <strain evidence="8">ATCC 76901 / BCRC 22586 / CBS 4309 / NBRC 1992 / NRRL Y-12630</strain>
    </source>
</reference>
<dbReference type="GO" id="GO:0010845">
    <property type="term" value="P:positive regulation of reciprocal meiotic recombination"/>
    <property type="evidence" value="ECO:0007669"/>
    <property type="project" value="EnsemblFungi"/>
</dbReference>
<reference key="2">
    <citation type="submission" date="2011-08" db="EMBL/GenBank/DDBJ databases">
        <title>Genome sequence of Naumovozyma castellii.</title>
        <authorList>
            <person name="Gordon J.L."/>
            <person name="Armisen D."/>
            <person name="Proux-Wera E."/>
            <person name="OhEigeartaigh S.S."/>
            <person name="Byrne K.P."/>
            <person name="Wolfe K.H."/>
        </authorList>
    </citation>
    <scope>NUCLEOTIDE SEQUENCE</scope>
    <source>
        <strain>Type strain:CBS 4309</strain>
    </source>
</reference>
<dbReference type="OrthoDB" id="6718656at2759"/>
<dbReference type="HOGENOM" id="CLU_017827_0_0_1"/>
<dbReference type="RefSeq" id="XP_003675320.1">
    <property type="nucleotide sequence ID" value="XM_003675272.1"/>
</dbReference>
<feature type="coiled-coil region" evidence="4">
    <location>
        <begin position="520"/>
        <end position="585"/>
    </location>
</feature>
<evidence type="ECO:0000256" key="3">
    <source>
        <dbReference type="PROSITE-ProRule" id="PRU00023"/>
    </source>
</evidence>
<evidence type="ECO:0000313" key="7">
    <source>
        <dbReference type="EMBL" id="CCC68950.1"/>
    </source>
</evidence>
<dbReference type="PROSITE" id="PS50297">
    <property type="entry name" value="ANK_REP_REGION"/>
    <property type="match status" value="2"/>
</dbReference>
<proteinExistence type="predicted"/>
<dbReference type="GeneID" id="96902506"/>
<dbReference type="PANTHER" id="PTHR43828">
    <property type="entry name" value="ASPARAGINASE"/>
    <property type="match status" value="1"/>
</dbReference>
<dbReference type="FunCoup" id="G0VAS3">
    <property type="interactions" value="692"/>
</dbReference>
<dbReference type="PANTHER" id="PTHR43828:SF3">
    <property type="entry name" value="CHROMO DOMAIN-CONTAINING PROTEIN"/>
    <property type="match status" value="1"/>
</dbReference>
<dbReference type="AlphaFoldDB" id="G0VAS3"/>
<keyword evidence="1" id="KW-0677">Repeat</keyword>
<feature type="region of interest" description="Disordered" evidence="5">
    <location>
        <begin position="133"/>
        <end position="172"/>
    </location>
</feature>
<protein>
    <recommendedName>
        <fullName evidence="6">Swi6 N-terminal domain-containing protein</fullName>
    </recommendedName>
</protein>
<dbReference type="KEGG" id="ncs:NCAS_0B08660"/>
<dbReference type="GO" id="GO:0030907">
    <property type="term" value="C:MBF transcription complex"/>
    <property type="evidence" value="ECO:0007669"/>
    <property type="project" value="EnsemblFungi"/>
</dbReference>
<organism evidence="7 8">
    <name type="scientific">Naumovozyma castellii</name>
    <name type="common">Yeast</name>
    <name type="synonym">Saccharomyces castellii</name>
    <dbReference type="NCBI Taxonomy" id="27288"/>
    <lineage>
        <taxon>Eukaryota</taxon>
        <taxon>Fungi</taxon>
        <taxon>Dikarya</taxon>
        <taxon>Ascomycota</taxon>
        <taxon>Saccharomycotina</taxon>
        <taxon>Saccharomycetes</taxon>
        <taxon>Saccharomycetales</taxon>
        <taxon>Saccharomycetaceae</taxon>
        <taxon>Naumovozyma</taxon>
    </lineage>
</organism>
<evidence type="ECO:0000256" key="4">
    <source>
        <dbReference type="SAM" id="Coils"/>
    </source>
</evidence>
<feature type="region of interest" description="Disordered" evidence="5">
    <location>
        <begin position="467"/>
        <end position="503"/>
    </location>
</feature>
<keyword evidence="8" id="KW-1185">Reference proteome</keyword>
<evidence type="ECO:0000256" key="5">
    <source>
        <dbReference type="SAM" id="MobiDB-lite"/>
    </source>
</evidence>
<dbReference type="Proteomes" id="UP000001640">
    <property type="component" value="Chromosome 2"/>
</dbReference>
<feature type="domain" description="Swi6 N-terminal" evidence="6">
    <location>
        <begin position="4"/>
        <end position="107"/>
    </location>
</feature>
<dbReference type="STRING" id="1064592.G0VAS3"/>
<dbReference type="InParanoid" id="G0VAS3"/>
<dbReference type="InterPro" id="IPR040822">
    <property type="entry name" value="Swi6_N"/>
</dbReference>
<dbReference type="SUPFAM" id="SSF48403">
    <property type="entry name" value="Ankyrin repeat"/>
    <property type="match status" value="1"/>
</dbReference>
<evidence type="ECO:0000259" key="6">
    <source>
        <dbReference type="Pfam" id="PF18530"/>
    </source>
</evidence>
<feature type="repeat" description="ANK" evidence="3">
    <location>
        <begin position="271"/>
        <end position="303"/>
    </location>
</feature>
<dbReference type="EMBL" id="HE576753">
    <property type="protein sequence ID" value="CCC68950.1"/>
    <property type="molecule type" value="Genomic_DNA"/>
</dbReference>
<dbReference type="InterPro" id="IPR051642">
    <property type="entry name" value="SWI6-like"/>
</dbReference>
<feature type="compositionally biased region" description="Low complexity" evidence="5">
    <location>
        <begin position="153"/>
        <end position="167"/>
    </location>
</feature>
<dbReference type="Pfam" id="PF18530">
    <property type="entry name" value="Swi6_N"/>
    <property type="match status" value="1"/>
</dbReference>
<evidence type="ECO:0000256" key="1">
    <source>
        <dbReference type="ARBA" id="ARBA00022737"/>
    </source>
</evidence>
<feature type="repeat" description="ANK" evidence="3">
    <location>
        <begin position="409"/>
        <end position="441"/>
    </location>
</feature>
<dbReference type="Gene3D" id="3.10.260.30">
    <property type="match status" value="1"/>
</dbReference>
<dbReference type="InterPro" id="IPR002110">
    <property type="entry name" value="Ankyrin_rpt"/>
</dbReference>
<gene>
    <name evidence="7" type="primary">NCAS0B08660</name>
    <name evidence="7" type="ordered locus">NCAS_0B08660</name>
</gene>
<dbReference type="GO" id="GO:0000082">
    <property type="term" value="P:G1/S transition of mitotic cell cycle"/>
    <property type="evidence" value="ECO:0007669"/>
    <property type="project" value="EnsemblFungi"/>
</dbReference>
<evidence type="ECO:0000256" key="2">
    <source>
        <dbReference type="ARBA" id="ARBA00023043"/>
    </source>
</evidence>
<sequence>MSIIEVTKVIEDPASSESVSLTLQRNTETGYFLLRPLVPLLSHYEGKRVNVDQSDEVRKEEEDRLCAKYGILVDTDKDGEKWITSDKVFQLLDMLNLLDLFKDDFDALNVTGEQERNNMKRVNGLEEFGMSLDSHRGELGSPLKKLKMDNDNSNKNNNSNTKPQQNKLQQRQEEINDRPIITFDHDLRDSTITNLPLKMNHALQLSSEIDNDERLKLENFLQRLLLPNIQNNSDSSNAYDNGSVSFNSLMHEMDATFPHTSLNLNIPIDEYGNTPLHWLTSTANIDLVKEMVKNGANRLLGDNSGESALVKATKTVNNYDSGTFEELLDYLYPCLILLDAMDRTILHHIVITSGMKDHALVAKYYLDILMGWIVKKQPRPIHGVGNGPVIDSLDLKWILTNMLNAQDVNGDTCLNIAARLGNVGIVDALLEYGADPYIANKSGLRPLDFGAGTSKFQTHELELNLDHDGANKHHGGDDDAILDHPTSSDLLEDGIVSSPKNKPDTKALVSELQTLLDAVSKDYDIEMSTNKEKLEKLKEKLNTKRQELSTSRDRLTQTKQLRDEYQLLKEQVNNIKKGIAEQEESFQHESEKLGISAEDSVGIDWDSSEFDADEPFRIEFIYDLLENRLTDVYNGDIEKLLKEENVDELVSKIRNGFDERLNSILPPKFLLQARVNAYKRNDDQLQKIYDGIKQKQDDLESKFRRVLSLCLKIDEDKVDGMLDGLLQAISFEDPHDIDTDEMQDFLKKHAV</sequence>
<dbReference type="InterPro" id="IPR036770">
    <property type="entry name" value="Ankyrin_rpt-contain_sf"/>
</dbReference>
<evidence type="ECO:0000313" key="8">
    <source>
        <dbReference type="Proteomes" id="UP000001640"/>
    </source>
</evidence>
<dbReference type="GO" id="GO:0034605">
    <property type="term" value="P:cellular response to heat"/>
    <property type="evidence" value="ECO:0007669"/>
    <property type="project" value="EnsemblFungi"/>
</dbReference>
<dbReference type="SMART" id="SM00248">
    <property type="entry name" value="ANK"/>
    <property type="match status" value="2"/>
</dbReference>
<keyword evidence="4" id="KW-0175">Coiled coil</keyword>
<feature type="compositionally biased region" description="Basic and acidic residues" evidence="5">
    <location>
        <begin position="467"/>
        <end position="477"/>
    </location>
</feature>
<dbReference type="Pfam" id="PF00023">
    <property type="entry name" value="Ank"/>
    <property type="match status" value="2"/>
</dbReference>
<dbReference type="PROSITE" id="PS50088">
    <property type="entry name" value="ANK_REPEAT"/>
    <property type="match status" value="2"/>
</dbReference>
<dbReference type="Gene3D" id="1.25.40.20">
    <property type="entry name" value="Ankyrin repeat-containing domain"/>
    <property type="match status" value="1"/>
</dbReference>
<dbReference type="OMA" id="DILMGWI"/>